<dbReference type="PANTHER" id="PTHR44858">
    <property type="entry name" value="TETRATRICOPEPTIDE REPEAT PROTEIN 6"/>
    <property type="match status" value="1"/>
</dbReference>
<evidence type="ECO:0000256" key="1">
    <source>
        <dbReference type="ARBA" id="ARBA00022737"/>
    </source>
</evidence>
<feature type="repeat" description="TPR" evidence="3">
    <location>
        <begin position="93"/>
        <end position="126"/>
    </location>
</feature>
<dbReference type="EMBL" id="CP047045">
    <property type="protein sequence ID" value="QGZ93582.1"/>
    <property type="molecule type" value="Genomic_DNA"/>
</dbReference>
<dbReference type="SMART" id="SM00028">
    <property type="entry name" value="TPR"/>
    <property type="match status" value="6"/>
</dbReference>
<dbReference type="KEGG" id="tsv:DSM104635_00394"/>
<feature type="repeat" description="TPR" evidence="3">
    <location>
        <begin position="59"/>
        <end position="92"/>
    </location>
</feature>
<dbReference type="InterPro" id="IPR019734">
    <property type="entry name" value="TPR_rpt"/>
</dbReference>
<dbReference type="PROSITE" id="PS50293">
    <property type="entry name" value="TPR_REGION"/>
    <property type="match status" value="1"/>
</dbReference>
<evidence type="ECO:0000313" key="5">
    <source>
        <dbReference type="Proteomes" id="UP000431269"/>
    </source>
</evidence>
<dbReference type="Gene3D" id="1.25.40.10">
    <property type="entry name" value="Tetratricopeptide repeat domain"/>
    <property type="match status" value="1"/>
</dbReference>
<reference evidence="5" key="1">
    <citation type="submission" date="2019-12" db="EMBL/GenBank/DDBJ databases">
        <title>Complete genome of Terracaulis silvestris 0127_4.</title>
        <authorList>
            <person name="Vieira S."/>
            <person name="Riedel T."/>
            <person name="Sproer C."/>
            <person name="Pascual J."/>
            <person name="Boedeker C."/>
            <person name="Overmann J."/>
        </authorList>
    </citation>
    <scope>NUCLEOTIDE SEQUENCE [LARGE SCALE GENOMIC DNA]</scope>
    <source>
        <strain evidence="5">0127_4</strain>
    </source>
</reference>
<evidence type="ECO:0000256" key="2">
    <source>
        <dbReference type="ARBA" id="ARBA00022803"/>
    </source>
</evidence>
<keyword evidence="2 3" id="KW-0802">TPR repeat</keyword>
<keyword evidence="1" id="KW-0677">Repeat</keyword>
<organism evidence="4 5">
    <name type="scientific">Terricaulis silvestris</name>
    <dbReference type="NCBI Taxonomy" id="2686094"/>
    <lineage>
        <taxon>Bacteria</taxon>
        <taxon>Pseudomonadati</taxon>
        <taxon>Pseudomonadota</taxon>
        <taxon>Alphaproteobacteria</taxon>
        <taxon>Caulobacterales</taxon>
        <taxon>Caulobacteraceae</taxon>
        <taxon>Terricaulis</taxon>
    </lineage>
</organism>
<sequence>MLTRGDIVGATHMLETMLKAAPGEPNALHMLAAAKHRAGDCAGALKLFDEATRRAPLVAAFQFNRANLLLEMGRNADALDGYDVALTLRPQHAESWRNRARALRELGRAGDALASSEEALRLMPSDTFAQSERGLALFALRRFEDAVAVFGSVAEAASNNADAHFNLGRSLQELNRLEQALAAFDRAAALDPANADIQHNRAVVLLWLDRRDEAIAAFDASLSQRPGRVDTLYTKGVAHLAFGELADGWPLHALRRHPGSPIAIKDLSRGEREWNGERVSVLRLWREQGVGDEVLFARLAPLAAQRAERLILECSERLAPLFARSFPGLNVCAVGNAPVADAQSPVGGVGQFVAPNAGALGDGAPYLRADGDRLCALRARYVERARGRKIVGIAWASNNQRLGAHKSTALAQWGALLQREHFFVNLQYGEVAAEGERAAARFGAEIYSDSDVDQMASLDDFAAQVAAMDAVVSISNTTVHVAGALGVRCVALVPPGLGLLWYWGSAADTTPWYRSVALVRRASDKGWAEQVARAVGVLERDE</sequence>
<name>A0A6I6MPY0_9CAUL</name>
<protein>
    <submittedName>
        <fullName evidence="4">TPR repeat-containing protein YrrB</fullName>
    </submittedName>
</protein>
<keyword evidence="5" id="KW-1185">Reference proteome</keyword>
<proteinExistence type="predicted"/>
<evidence type="ECO:0000256" key="3">
    <source>
        <dbReference type="PROSITE-ProRule" id="PRU00339"/>
    </source>
</evidence>
<dbReference type="InterPro" id="IPR011990">
    <property type="entry name" value="TPR-like_helical_dom_sf"/>
</dbReference>
<dbReference type="SUPFAM" id="SSF48452">
    <property type="entry name" value="TPR-like"/>
    <property type="match status" value="1"/>
</dbReference>
<dbReference type="Proteomes" id="UP000431269">
    <property type="component" value="Chromosome"/>
</dbReference>
<dbReference type="Gene3D" id="3.40.50.2000">
    <property type="entry name" value="Glycogen Phosphorylase B"/>
    <property type="match status" value="1"/>
</dbReference>
<evidence type="ECO:0000313" key="4">
    <source>
        <dbReference type="EMBL" id="QGZ93582.1"/>
    </source>
</evidence>
<dbReference type="PANTHER" id="PTHR44858:SF1">
    <property type="entry name" value="UDP-N-ACETYLGLUCOSAMINE--PEPTIDE N-ACETYLGLUCOSAMINYLTRANSFERASE SPINDLY-RELATED"/>
    <property type="match status" value="1"/>
</dbReference>
<dbReference type="InterPro" id="IPR050498">
    <property type="entry name" value="Ycf3"/>
</dbReference>
<feature type="repeat" description="TPR" evidence="3">
    <location>
        <begin position="161"/>
        <end position="194"/>
    </location>
</feature>
<gene>
    <name evidence="4" type="primary">yrrB_3</name>
    <name evidence="4" type="ORF">DSM104635_00394</name>
</gene>
<dbReference type="SUPFAM" id="SSF53756">
    <property type="entry name" value="UDP-Glycosyltransferase/glycogen phosphorylase"/>
    <property type="match status" value="1"/>
</dbReference>
<accession>A0A6I6MPY0</accession>
<dbReference type="PROSITE" id="PS50005">
    <property type="entry name" value="TPR"/>
    <property type="match status" value="3"/>
</dbReference>
<dbReference type="Pfam" id="PF13432">
    <property type="entry name" value="TPR_16"/>
    <property type="match status" value="2"/>
</dbReference>
<dbReference type="AlphaFoldDB" id="A0A6I6MPY0"/>